<dbReference type="EMBL" id="QFOT01000002">
    <property type="protein sequence ID" value="PZP57391.1"/>
    <property type="molecule type" value="Genomic_DNA"/>
</dbReference>
<evidence type="ECO:0000256" key="1">
    <source>
        <dbReference type="SAM" id="Phobius"/>
    </source>
</evidence>
<proteinExistence type="predicted"/>
<reference evidence="2 3" key="1">
    <citation type="submission" date="2017-08" db="EMBL/GenBank/DDBJ databases">
        <title>Infants hospitalized years apart are colonized by the same room-sourced microbial strains.</title>
        <authorList>
            <person name="Brooks B."/>
            <person name="Olm M.R."/>
            <person name="Firek B.A."/>
            <person name="Baker R."/>
            <person name="Thomas B.C."/>
            <person name="Morowitz M.J."/>
            <person name="Banfield J.F."/>
        </authorList>
    </citation>
    <scope>NUCLEOTIDE SEQUENCE [LARGE SCALE GENOMIC DNA]</scope>
    <source>
        <strain evidence="2">S2_006_000_R2_64</strain>
    </source>
</reference>
<comment type="caution">
    <text evidence="2">The sequence shown here is derived from an EMBL/GenBank/DDBJ whole genome shotgun (WGS) entry which is preliminary data.</text>
</comment>
<dbReference type="AlphaFoldDB" id="A0A2W5FN49"/>
<dbReference type="Proteomes" id="UP000249739">
    <property type="component" value="Unassembled WGS sequence"/>
</dbReference>
<evidence type="ECO:0000313" key="3">
    <source>
        <dbReference type="Proteomes" id="UP000249739"/>
    </source>
</evidence>
<sequence>MPRNNRALPKFHQSAFPAKAGISSNNSFPPSCGRAREGESGAMLLYILLGVALLGALYFTFSKSQGPSSSLSSKGSAKTASSQIIEYSQQLETSVQKIISSGYSEGQITFNSANGPLYDVAQCPDTGCKVYNKIPYMIPDIKWLDTSQSASSRYKEWFATAQTCVPGIGTGGSGCQSDPNSAKDLIVFLLYLKKDICMEINKSLNIPNNGDDAPSQSGSSAFHTTYQRFGGGFIGSSGKVIPAVSRASSGCLKSLSSTPPSGTYFFYKVLLAR</sequence>
<keyword evidence="1" id="KW-1133">Transmembrane helix</keyword>
<keyword evidence="1" id="KW-0812">Transmembrane</keyword>
<evidence type="ECO:0000313" key="2">
    <source>
        <dbReference type="EMBL" id="PZP57391.1"/>
    </source>
</evidence>
<feature type="transmembrane region" description="Helical" evidence="1">
    <location>
        <begin position="43"/>
        <end position="61"/>
    </location>
</feature>
<protein>
    <submittedName>
        <fullName evidence="2">Uncharacterized protein</fullName>
    </submittedName>
</protein>
<organism evidence="2 3">
    <name type="scientific">Micavibrio aeruginosavorus</name>
    <dbReference type="NCBI Taxonomy" id="349221"/>
    <lineage>
        <taxon>Bacteria</taxon>
        <taxon>Pseudomonadati</taxon>
        <taxon>Bdellovibrionota</taxon>
        <taxon>Bdellovibrionia</taxon>
        <taxon>Bdellovibrionales</taxon>
        <taxon>Pseudobdellovibrionaceae</taxon>
        <taxon>Micavibrio</taxon>
    </lineage>
</organism>
<keyword evidence="1" id="KW-0472">Membrane</keyword>
<gene>
    <name evidence="2" type="ORF">DI586_00435</name>
</gene>
<name>A0A2W5FN49_9BACT</name>
<accession>A0A2W5FN49</accession>